<dbReference type="Proteomes" id="UP001234297">
    <property type="component" value="Chromosome 9"/>
</dbReference>
<reference evidence="1 2" key="1">
    <citation type="journal article" date="2022" name="Hortic Res">
        <title>A haplotype resolved chromosomal level avocado genome allows analysis of novel avocado genes.</title>
        <authorList>
            <person name="Nath O."/>
            <person name="Fletcher S.J."/>
            <person name="Hayward A."/>
            <person name="Shaw L.M."/>
            <person name="Masouleh A.K."/>
            <person name="Furtado A."/>
            <person name="Henry R.J."/>
            <person name="Mitter N."/>
        </authorList>
    </citation>
    <scope>NUCLEOTIDE SEQUENCE [LARGE SCALE GENOMIC DNA]</scope>
    <source>
        <strain evidence="2">cv. Hass</strain>
    </source>
</reference>
<keyword evidence="2" id="KW-1185">Reference proteome</keyword>
<organism evidence="1 2">
    <name type="scientific">Persea americana</name>
    <name type="common">Avocado</name>
    <dbReference type="NCBI Taxonomy" id="3435"/>
    <lineage>
        <taxon>Eukaryota</taxon>
        <taxon>Viridiplantae</taxon>
        <taxon>Streptophyta</taxon>
        <taxon>Embryophyta</taxon>
        <taxon>Tracheophyta</taxon>
        <taxon>Spermatophyta</taxon>
        <taxon>Magnoliopsida</taxon>
        <taxon>Magnoliidae</taxon>
        <taxon>Laurales</taxon>
        <taxon>Lauraceae</taxon>
        <taxon>Persea</taxon>
    </lineage>
</organism>
<name>A0ACC2KG07_PERAE</name>
<gene>
    <name evidence="1" type="ORF">MRB53_028532</name>
</gene>
<evidence type="ECO:0000313" key="1">
    <source>
        <dbReference type="EMBL" id="KAJ8620003.1"/>
    </source>
</evidence>
<dbReference type="EMBL" id="CM056817">
    <property type="protein sequence ID" value="KAJ8620003.1"/>
    <property type="molecule type" value="Genomic_DNA"/>
</dbReference>
<accession>A0ACC2KG07</accession>
<comment type="caution">
    <text evidence="1">The sequence shown here is derived from an EMBL/GenBank/DDBJ whole genome shotgun (WGS) entry which is preliminary data.</text>
</comment>
<sequence>MSKKDTGENRSEKARETTKKRRPEGDRKMDQSPRSPATLAHGSRRPWPKVASPMVAGFPPKVPFFPFFFAFRDVWSL</sequence>
<protein>
    <submittedName>
        <fullName evidence="1">Uncharacterized protein</fullName>
    </submittedName>
</protein>
<proteinExistence type="predicted"/>
<evidence type="ECO:0000313" key="2">
    <source>
        <dbReference type="Proteomes" id="UP001234297"/>
    </source>
</evidence>